<evidence type="ECO:0000313" key="2">
    <source>
        <dbReference type="EMBL" id="SOQ35833.1"/>
    </source>
</evidence>
<reference evidence="2" key="1">
    <citation type="submission" date="2016-07" db="EMBL/GenBank/DDBJ databases">
        <authorList>
            <person name="Bretaudeau A."/>
        </authorList>
    </citation>
    <scope>NUCLEOTIDE SEQUENCE</scope>
    <source>
        <strain evidence="2">Rice</strain>
        <tissue evidence="2">Whole body</tissue>
    </source>
</reference>
<accession>A0A2H1V4S0</accession>
<dbReference type="EMBL" id="ODYU01000664">
    <property type="protein sequence ID" value="SOQ35833.1"/>
    <property type="molecule type" value="Genomic_DNA"/>
</dbReference>
<organism evidence="2">
    <name type="scientific">Spodoptera frugiperda</name>
    <name type="common">Fall armyworm</name>
    <dbReference type="NCBI Taxonomy" id="7108"/>
    <lineage>
        <taxon>Eukaryota</taxon>
        <taxon>Metazoa</taxon>
        <taxon>Ecdysozoa</taxon>
        <taxon>Arthropoda</taxon>
        <taxon>Hexapoda</taxon>
        <taxon>Insecta</taxon>
        <taxon>Pterygota</taxon>
        <taxon>Neoptera</taxon>
        <taxon>Endopterygota</taxon>
        <taxon>Lepidoptera</taxon>
        <taxon>Glossata</taxon>
        <taxon>Ditrysia</taxon>
        <taxon>Noctuoidea</taxon>
        <taxon>Noctuidae</taxon>
        <taxon>Amphipyrinae</taxon>
        <taxon>Spodoptera</taxon>
    </lineage>
</organism>
<evidence type="ECO:0000256" key="1">
    <source>
        <dbReference type="SAM" id="Phobius"/>
    </source>
</evidence>
<dbReference type="AlphaFoldDB" id="A0A2H1V4S0"/>
<keyword evidence="1" id="KW-0812">Transmembrane</keyword>
<sequence length="137" mass="15535">MKIALLYPHNFTYPFMEQKVIRGENHPMSSFVLGEARGNVRLLLTKNHSVPTPAFRAGAPVSHSSSGSASALLDPVCCVRRTRRNRPGWIWIWSGGELPLLVIRRPAIIYTKLICINIMCTVIFRFTLDHYLTDGKR</sequence>
<protein>
    <submittedName>
        <fullName evidence="2">SFRICE_031089</fullName>
    </submittedName>
</protein>
<keyword evidence="1" id="KW-0472">Membrane</keyword>
<keyword evidence="1" id="KW-1133">Transmembrane helix</keyword>
<name>A0A2H1V4S0_SPOFR</name>
<proteinExistence type="predicted"/>
<gene>
    <name evidence="2" type="ORF">SFRICE_031089</name>
</gene>
<feature type="transmembrane region" description="Helical" evidence="1">
    <location>
        <begin position="107"/>
        <end position="128"/>
    </location>
</feature>